<dbReference type="InParanoid" id="A0A1D6E4F8"/>
<dbReference type="Gene3D" id="1.10.510.10">
    <property type="entry name" value="Transferase(Phosphotransferase) domain 1"/>
    <property type="match status" value="1"/>
</dbReference>
<dbReference type="InterPro" id="IPR011009">
    <property type="entry name" value="Kinase-like_dom_sf"/>
</dbReference>
<gene>
    <name evidence="4" type="ORF">ZEAMMB73_Zm00001d002809</name>
</gene>
<evidence type="ECO:0000256" key="1">
    <source>
        <dbReference type="ARBA" id="ARBA00022741"/>
    </source>
</evidence>
<dbReference type="EMBL" id="CM007648">
    <property type="protein sequence ID" value="ONM15394.1"/>
    <property type="molecule type" value="Genomic_DNA"/>
</dbReference>
<sequence length="164" mass="18268">MQTQRRMQTERRGQPAHEVKGTTHPTGRRRDLAVLRGVAIGGAAEVWAEPMAIRRRKALDDADADGRYTPAIDIWSIGCIFAELLTGRPLFPRKNVVHKLDIITDLLGTPSSETLSRNESSLFSHPAPFEVAQSSVLTSTFTCLKPVDMYLGGFLHIRKARRAF</sequence>
<dbReference type="InterPro" id="IPR050117">
    <property type="entry name" value="MAPK"/>
</dbReference>
<dbReference type="GO" id="GO:0005524">
    <property type="term" value="F:ATP binding"/>
    <property type="evidence" value="ECO:0007669"/>
    <property type="project" value="UniProtKB-KW"/>
</dbReference>
<keyword evidence="2" id="KW-0067">ATP-binding</keyword>
<evidence type="ECO:0000313" key="4">
    <source>
        <dbReference type="EMBL" id="ONM15394.1"/>
    </source>
</evidence>
<protein>
    <submittedName>
        <fullName evidence="4">Protein kinase superfamily protein</fullName>
    </submittedName>
</protein>
<keyword evidence="4" id="KW-0418">Kinase</keyword>
<dbReference type="AlphaFoldDB" id="A0A1D6E4F8"/>
<keyword evidence="1" id="KW-0547">Nucleotide-binding</keyword>
<name>A0A1D6E4F8_MAIZE</name>
<proteinExistence type="predicted"/>
<dbReference type="GO" id="GO:0016301">
    <property type="term" value="F:kinase activity"/>
    <property type="evidence" value="ECO:0007669"/>
    <property type="project" value="UniProtKB-KW"/>
</dbReference>
<dbReference type="ExpressionAtlas" id="A0A1D6E4F8">
    <property type="expression patterns" value="baseline and differential"/>
</dbReference>
<feature type="compositionally biased region" description="Basic and acidic residues" evidence="3">
    <location>
        <begin position="7"/>
        <end position="21"/>
    </location>
</feature>
<keyword evidence="4" id="KW-0808">Transferase</keyword>
<organism evidence="4">
    <name type="scientific">Zea mays</name>
    <name type="common">Maize</name>
    <dbReference type="NCBI Taxonomy" id="4577"/>
    <lineage>
        <taxon>Eukaryota</taxon>
        <taxon>Viridiplantae</taxon>
        <taxon>Streptophyta</taxon>
        <taxon>Embryophyta</taxon>
        <taxon>Tracheophyta</taxon>
        <taxon>Spermatophyta</taxon>
        <taxon>Magnoliopsida</taxon>
        <taxon>Liliopsida</taxon>
        <taxon>Poales</taxon>
        <taxon>Poaceae</taxon>
        <taxon>PACMAD clade</taxon>
        <taxon>Panicoideae</taxon>
        <taxon>Andropogonodae</taxon>
        <taxon>Andropogoneae</taxon>
        <taxon>Tripsacinae</taxon>
        <taxon>Zea</taxon>
    </lineage>
</organism>
<dbReference type="SUPFAM" id="SSF56112">
    <property type="entry name" value="Protein kinase-like (PK-like)"/>
    <property type="match status" value="1"/>
</dbReference>
<evidence type="ECO:0000256" key="2">
    <source>
        <dbReference type="ARBA" id="ARBA00022840"/>
    </source>
</evidence>
<dbReference type="SMR" id="A0A1D6E4F8"/>
<dbReference type="STRING" id="4577.A0A1D6E4F8"/>
<reference evidence="4" key="1">
    <citation type="submission" date="2015-12" db="EMBL/GenBank/DDBJ databases">
        <title>Update maize B73 reference genome by single molecule sequencing technologies.</title>
        <authorList>
            <consortium name="Maize Genome Sequencing Project"/>
            <person name="Ware D."/>
        </authorList>
    </citation>
    <scope>NUCLEOTIDE SEQUENCE [LARGE SCALE GENOMIC DNA]</scope>
    <source>
        <tissue evidence="4">Seedling</tissue>
    </source>
</reference>
<evidence type="ECO:0000256" key="3">
    <source>
        <dbReference type="SAM" id="MobiDB-lite"/>
    </source>
</evidence>
<dbReference type="PANTHER" id="PTHR24055">
    <property type="entry name" value="MITOGEN-ACTIVATED PROTEIN KINASE"/>
    <property type="match status" value="1"/>
</dbReference>
<feature type="region of interest" description="Disordered" evidence="3">
    <location>
        <begin position="1"/>
        <end position="28"/>
    </location>
</feature>
<accession>A0A1D6E4F8</accession>